<sequence length="216" mass="25302">MMDMVRTYLKHMMMVLVGFFSINLSIMDPWVEKADSGELSTAKAWQWNDSKSNVYLTNDEEYTLLPFVVGSPTQYEHIELESHWLTEIMIMDEAYRQGMKKFGQRIGEKIEAAYKDEILPELKQAVATVLETTDRNMWHEISMTEASSTGRGEKIMHIVHAKTGDDLIRFHVRIDRPPKTGHVFQFHYHSYEDDFNEHYELGSIYWGKNEPPLYQA</sequence>
<accession>A0A4Y7WPL8</accession>
<reference evidence="1 2" key="1">
    <citation type="submission" date="2019-03" db="EMBL/GenBank/DDBJ databases">
        <authorList>
            <person name="Liu G."/>
        </authorList>
    </citation>
    <scope>NUCLEOTIDE SEQUENCE [LARGE SCALE GENOMIC DNA]</scope>
    <source>
        <strain evidence="1 2">DSM 19099</strain>
    </source>
</reference>
<dbReference type="AlphaFoldDB" id="A0A4Y7WPL8"/>
<evidence type="ECO:0000313" key="2">
    <source>
        <dbReference type="Proteomes" id="UP000298210"/>
    </source>
</evidence>
<dbReference type="EMBL" id="SNUX01000001">
    <property type="protein sequence ID" value="TES50430.1"/>
    <property type="molecule type" value="Genomic_DNA"/>
</dbReference>
<protein>
    <submittedName>
        <fullName evidence="1">Uncharacterized protein</fullName>
    </submittedName>
</protein>
<evidence type="ECO:0000313" key="1">
    <source>
        <dbReference type="EMBL" id="TES50430.1"/>
    </source>
</evidence>
<comment type="caution">
    <text evidence="1">The sequence shown here is derived from an EMBL/GenBank/DDBJ whole genome shotgun (WGS) entry which is preliminary data.</text>
</comment>
<proteinExistence type="predicted"/>
<organism evidence="1 2">
    <name type="scientific">Shouchella lehensis</name>
    <dbReference type="NCBI Taxonomy" id="300825"/>
    <lineage>
        <taxon>Bacteria</taxon>
        <taxon>Bacillati</taxon>
        <taxon>Bacillota</taxon>
        <taxon>Bacilli</taxon>
        <taxon>Bacillales</taxon>
        <taxon>Bacillaceae</taxon>
        <taxon>Shouchella</taxon>
    </lineage>
</organism>
<dbReference type="Pfam" id="PF14005">
    <property type="entry name" value="YpjP"/>
    <property type="match status" value="1"/>
</dbReference>
<dbReference type="Proteomes" id="UP000298210">
    <property type="component" value="Unassembled WGS sequence"/>
</dbReference>
<dbReference type="InterPro" id="IPR025616">
    <property type="entry name" value="YpjP"/>
</dbReference>
<name>A0A4Y7WPL8_9BACI</name>
<gene>
    <name evidence="1" type="ORF">E2L03_00405</name>
</gene>